<comment type="caution">
    <text evidence="1">The sequence shown here is derived from an EMBL/GenBank/DDBJ whole genome shotgun (WGS) entry which is preliminary data.</text>
</comment>
<name>A0A8S3KCA0_9BILA</name>
<feature type="non-terminal residue" evidence="1">
    <location>
        <position position="1"/>
    </location>
</feature>
<organism evidence="1 2">
    <name type="scientific">Rotaria magnacalcarata</name>
    <dbReference type="NCBI Taxonomy" id="392030"/>
    <lineage>
        <taxon>Eukaryota</taxon>
        <taxon>Metazoa</taxon>
        <taxon>Spiralia</taxon>
        <taxon>Gnathifera</taxon>
        <taxon>Rotifera</taxon>
        <taxon>Eurotatoria</taxon>
        <taxon>Bdelloidea</taxon>
        <taxon>Philodinida</taxon>
        <taxon>Philodinidae</taxon>
        <taxon>Rotaria</taxon>
    </lineage>
</organism>
<evidence type="ECO:0000313" key="1">
    <source>
        <dbReference type="EMBL" id="CAF5229541.1"/>
    </source>
</evidence>
<dbReference type="EMBL" id="CAJOBI010370984">
    <property type="protein sequence ID" value="CAF5229541.1"/>
    <property type="molecule type" value="Genomic_DNA"/>
</dbReference>
<reference evidence="1" key="1">
    <citation type="submission" date="2021-02" db="EMBL/GenBank/DDBJ databases">
        <authorList>
            <person name="Nowell W R."/>
        </authorList>
    </citation>
    <scope>NUCLEOTIDE SEQUENCE</scope>
</reference>
<evidence type="ECO:0000313" key="2">
    <source>
        <dbReference type="Proteomes" id="UP000676336"/>
    </source>
</evidence>
<feature type="non-terminal residue" evidence="1">
    <location>
        <position position="116"/>
    </location>
</feature>
<dbReference type="AlphaFoldDB" id="A0A8S3KCA0"/>
<sequence>ARKRSKSRSTQGDFRIQLSLEQKIEIITTEYEQMKNEKSRRETTNEKKMDQLESDAEWIDIEIKDFDAAIAEFNKIRESSIDKRTQKIVGEKIDRYFVERIKARESLINKLRDRSS</sequence>
<proteinExistence type="predicted"/>
<accession>A0A8S3KCA0</accession>
<gene>
    <name evidence="1" type="ORF">SMN809_LOCUS86461</name>
</gene>
<protein>
    <submittedName>
        <fullName evidence="1">Uncharacterized protein</fullName>
    </submittedName>
</protein>
<dbReference type="Proteomes" id="UP000676336">
    <property type="component" value="Unassembled WGS sequence"/>
</dbReference>